<sequence length="176" mass="20292">MDSEKEEKDLNDDNKLSNVFNERKRRLAQIRASCNQGGFFIHKYCAMLSCYYVCSENHSESQLNGKKLQSKNCEPVNEGNRMKTSNVDLFIVEREIKKQLLDTEDTSVVENVDITTLAPKKIDWDLKRDVAERMEKLERRTQHAIARLIRQRLEAGKTGLDIAVNSGAYSEFQSDD</sequence>
<evidence type="ECO:0000313" key="1">
    <source>
        <dbReference type="EMBL" id="VDN50387.1"/>
    </source>
</evidence>
<dbReference type="AlphaFoldDB" id="A0A0N4UA44"/>
<dbReference type="Pfam" id="PF08315">
    <property type="entry name" value="cwf18"/>
    <property type="match status" value="1"/>
</dbReference>
<proteinExistence type="predicted"/>
<dbReference type="Proteomes" id="UP000274756">
    <property type="component" value="Unassembled WGS sequence"/>
</dbReference>
<dbReference type="Proteomes" id="UP000038040">
    <property type="component" value="Unplaced"/>
</dbReference>
<name>A0A0N4UA44_DRAME</name>
<gene>
    <name evidence="1" type="ORF">DME_LOCUS360</name>
</gene>
<organism evidence="2 4">
    <name type="scientific">Dracunculus medinensis</name>
    <name type="common">Guinea worm</name>
    <dbReference type="NCBI Taxonomy" id="318479"/>
    <lineage>
        <taxon>Eukaryota</taxon>
        <taxon>Metazoa</taxon>
        <taxon>Ecdysozoa</taxon>
        <taxon>Nematoda</taxon>
        <taxon>Chromadorea</taxon>
        <taxon>Rhabditida</taxon>
        <taxon>Spirurina</taxon>
        <taxon>Dracunculoidea</taxon>
        <taxon>Dracunculidae</taxon>
        <taxon>Dracunculus</taxon>
    </lineage>
</organism>
<keyword evidence="3" id="KW-1185">Reference proteome</keyword>
<accession>A0A0N4UA44</accession>
<protein>
    <submittedName>
        <fullName evidence="4">Coiled-coil domain-containing protein 12</fullName>
    </submittedName>
</protein>
<reference evidence="1 3" key="2">
    <citation type="submission" date="2018-11" db="EMBL/GenBank/DDBJ databases">
        <authorList>
            <consortium name="Pathogen Informatics"/>
        </authorList>
    </citation>
    <scope>NUCLEOTIDE SEQUENCE [LARGE SCALE GENOMIC DNA]</scope>
</reference>
<dbReference type="STRING" id="318479.A0A0N4UA44"/>
<dbReference type="GO" id="GO:0005684">
    <property type="term" value="C:U2-type spliceosomal complex"/>
    <property type="evidence" value="ECO:0007669"/>
    <property type="project" value="TreeGrafter"/>
</dbReference>
<dbReference type="OrthoDB" id="10261348at2759"/>
<dbReference type="GO" id="GO:0071014">
    <property type="term" value="C:post-mRNA release spliceosomal complex"/>
    <property type="evidence" value="ECO:0007669"/>
    <property type="project" value="TreeGrafter"/>
</dbReference>
<dbReference type="WBParaSite" id="DME_0000399601-mRNA-1">
    <property type="protein sequence ID" value="DME_0000399601-mRNA-1"/>
    <property type="gene ID" value="DME_0000399601"/>
</dbReference>
<dbReference type="EMBL" id="UYYG01000003">
    <property type="protein sequence ID" value="VDN50387.1"/>
    <property type="molecule type" value="Genomic_DNA"/>
</dbReference>
<dbReference type="PANTHER" id="PTHR31551">
    <property type="entry name" value="PRE-MRNA-SPLICING FACTOR CWF18"/>
    <property type="match status" value="1"/>
</dbReference>
<evidence type="ECO:0000313" key="2">
    <source>
        <dbReference type="Proteomes" id="UP000038040"/>
    </source>
</evidence>
<evidence type="ECO:0000313" key="3">
    <source>
        <dbReference type="Proteomes" id="UP000274756"/>
    </source>
</evidence>
<dbReference type="PANTHER" id="PTHR31551:SF1">
    <property type="entry name" value="COILED-COIL DOMAIN-CONTAINING PROTEIN 12"/>
    <property type="match status" value="1"/>
</dbReference>
<dbReference type="InterPro" id="IPR013169">
    <property type="entry name" value="mRNA_splic_Cwf18-like"/>
</dbReference>
<reference evidence="4" key="1">
    <citation type="submission" date="2017-02" db="UniProtKB">
        <authorList>
            <consortium name="WormBaseParasite"/>
        </authorList>
    </citation>
    <scope>IDENTIFICATION</scope>
</reference>
<evidence type="ECO:0000313" key="4">
    <source>
        <dbReference type="WBParaSite" id="DME_0000399601-mRNA-1"/>
    </source>
</evidence>